<dbReference type="RefSeq" id="WP_125672612.1">
    <property type="nucleotide sequence ID" value="NZ_RCOS01000160.1"/>
</dbReference>
<proteinExistence type="predicted"/>
<feature type="transmembrane region" description="Helical" evidence="1">
    <location>
        <begin position="7"/>
        <end position="28"/>
    </location>
</feature>
<reference evidence="2 3" key="1">
    <citation type="submission" date="2018-10" db="EMBL/GenBank/DDBJ databases">
        <title>Co-occurring genomic capacity for anaerobic methane metabolism and dissimilatory sulfite reduction discovered in the Korarchaeota.</title>
        <authorList>
            <person name="Mckay L.J."/>
            <person name="Dlakic M."/>
            <person name="Fields M.W."/>
            <person name="Delmont T.O."/>
            <person name="Eren A.M."/>
            <person name="Jay Z.J."/>
            <person name="Klingelsmith K.B."/>
            <person name="Rusch D.B."/>
            <person name="Inskeep W.P."/>
        </authorList>
    </citation>
    <scope>NUCLEOTIDE SEQUENCE [LARGE SCALE GENOMIC DNA]</scope>
    <source>
        <strain evidence="2 3">MDKW</strain>
    </source>
</reference>
<keyword evidence="1" id="KW-0472">Membrane</keyword>
<evidence type="ECO:0000256" key="1">
    <source>
        <dbReference type="SAM" id="Phobius"/>
    </source>
</evidence>
<accession>A0A3R9R110</accession>
<evidence type="ECO:0000313" key="2">
    <source>
        <dbReference type="EMBL" id="RSN72293.1"/>
    </source>
</evidence>
<dbReference type="AlphaFoldDB" id="A0A3R9R110"/>
<gene>
    <name evidence="2" type="ORF">D6D85_14235</name>
</gene>
<name>A0A3R9R110_9CREN</name>
<feature type="transmembrane region" description="Helical" evidence="1">
    <location>
        <begin position="40"/>
        <end position="65"/>
    </location>
</feature>
<dbReference type="Proteomes" id="UP000277582">
    <property type="component" value="Unassembled WGS sequence"/>
</dbReference>
<evidence type="ECO:0000313" key="3">
    <source>
        <dbReference type="Proteomes" id="UP000277582"/>
    </source>
</evidence>
<keyword evidence="3" id="KW-1185">Reference proteome</keyword>
<keyword evidence="1" id="KW-1133">Transmembrane helix</keyword>
<keyword evidence="1" id="KW-0812">Transmembrane</keyword>
<evidence type="ECO:0008006" key="4">
    <source>
        <dbReference type="Google" id="ProtNLM"/>
    </source>
</evidence>
<sequence length="121" mass="13561">MGRLRNATILAFLTVLLFQLPYVFFFPYRSLERLPTSPSFIVIVMITMVLMIIGLILGIGSWIFEILGWFSMCRAGVRKFYCFTKYMVLLGPIVGFLLAIVGAGALVLEAIEKGVMPTEES</sequence>
<protein>
    <recommendedName>
        <fullName evidence="4">Yip1 domain-containing protein</fullName>
    </recommendedName>
</protein>
<comment type="caution">
    <text evidence="2">The sequence shown here is derived from an EMBL/GenBank/DDBJ whole genome shotgun (WGS) entry which is preliminary data.</text>
</comment>
<dbReference type="EMBL" id="RCOS01000160">
    <property type="protein sequence ID" value="RSN72293.1"/>
    <property type="molecule type" value="Genomic_DNA"/>
</dbReference>
<feature type="transmembrane region" description="Helical" evidence="1">
    <location>
        <begin position="86"/>
        <end position="108"/>
    </location>
</feature>
<organism evidence="2 3">
    <name type="scientific">Candidatus Methanodesulfokora washburnensis</name>
    <dbReference type="NCBI Taxonomy" id="2478471"/>
    <lineage>
        <taxon>Archaea</taxon>
        <taxon>Thermoproteota</taxon>
        <taxon>Candidatus Korarchaeia</taxon>
        <taxon>Candidatus Korarchaeia incertae sedis</taxon>
        <taxon>Candidatus Methanodesulfokora</taxon>
    </lineage>
</organism>